<evidence type="ECO:0000313" key="2">
    <source>
        <dbReference type="EMBL" id="KAK8091224.1"/>
    </source>
</evidence>
<dbReference type="Proteomes" id="UP001480595">
    <property type="component" value="Unassembled WGS sequence"/>
</dbReference>
<name>A0ABR1X734_9PEZI</name>
<evidence type="ECO:0000256" key="1">
    <source>
        <dbReference type="SAM" id="MobiDB-lite"/>
    </source>
</evidence>
<sequence length="118" mass="12383">MSGLPSMMPAYTGQRHEIPRGPTPKPRKGTTGAMSLANKSATAARTTGMEQAPTCVCMLPCVGSLGSVRHGGRDKPVCSSRKRQILMSDCASEAVDLLVLFLWMLQAGCSGRAECNGG</sequence>
<gene>
    <name evidence="2" type="ORF">PG994_000729</name>
</gene>
<organism evidence="2 3">
    <name type="scientific">Apiospora phragmitis</name>
    <dbReference type="NCBI Taxonomy" id="2905665"/>
    <lineage>
        <taxon>Eukaryota</taxon>
        <taxon>Fungi</taxon>
        <taxon>Dikarya</taxon>
        <taxon>Ascomycota</taxon>
        <taxon>Pezizomycotina</taxon>
        <taxon>Sordariomycetes</taxon>
        <taxon>Xylariomycetidae</taxon>
        <taxon>Amphisphaeriales</taxon>
        <taxon>Apiosporaceae</taxon>
        <taxon>Apiospora</taxon>
    </lineage>
</organism>
<accession>A0ABR1X734</accession>
<reference evidence="2 3" key="1">
    <citation type="submission" date="2023-01" db="EMBL/GenBank/DDBJ databases">
        <title>Analysis of 21 Apiospora genomes using comparative genomics revels a genus with tremendous synthesis potential of carbohydrate active enzymes and secondary metabolites.</title>
        <authorList>
            <person name="Sorensen T."/>
        </authorList>
    </citation>
    <scope>NUCLEOTIDE SEQUENCE [LARGE SCALE GENOMIC DNA]</scope>
    <source>
        <strain evidence="2 3">CBS 135458</strain>
    </source>
</reference>
<dbReference type="GeneID" id="92085201"/>
<protein>
    <submittedName>
        <fullName evidence="2">Uncharacterized protein</fullName>
    </submittedName>
</protein>
<dbReference type="EMBL" id="JAQQWL010000001">
    <property type="protein sequence ID" value="KAK8091224.1"/>
    <property type="molecule type" value="Genomic_DNA"/>
</dbReference>
<proteinExistence type="predicted"/>
<feature type="region of interest" description="Disordered" evidence="1">
    <location>
        <begin position="1"/>
        <end position="43"/>
    </location>
</feature>
<comment type="caution">
    <text evidence="2">The sequence shown here is derived from an EMBL/GenBank/DDBJ whole genome shotgun (WGS) entry which is preliminary data.</text>
</comment>
<keyword evidence="3" id="KW-1185">Reference proteome</keyword>
<dbReference type="RefSeq" id="XP_066722770.1">
    <property type="nucleotide sequence ID" value="XM_066852138.1"/>
</dbReference>
<evidence type="ECO:0000313" key="3">
    <source>
        <dbReference type="Proteomes" id="UP001480595"/>
    </source>
</evidence>